<comment type="similarity">
    <text evidence="1">Belongs to the Gfa family.</text>
</comment>
<dbReference type="Proteomes" id="UP000199501">
    <property type="component" value="Unassembled WGS sequence"/>
</dbReference>
<dbReference type="Pfam" id="PF04828">
    <property type="entry name" value="GFA"/>
    <property type="match status" value="1"/>
</dbReference>
<evidence type="ECO:0000256" key="3">
    <source>
        <dbReference type="ARBA" id="ARBA00022833"/>
    </source>
</evidence>
<protein>
    <submittedName>
        <fullName evidence="7">Uncharacterized conserved protein</fullName>
    </submittedName>
</protein>
<dbReference type="PROSITE" id="PS51891">
    <property type="entry name" value="CENP_V_GFA"/>
    <property type="match status" value="1"/>
</dbReference>
<dbReference type="Gene3D" id="3.90.1590.10">
    <property type="entry name" value="glutathione-dependent formaldehyde- activating enzyme (gfa)"/>
    <property type="match status" value="1"/>
</dbReference>
<feature type="domain" description="CENP-V/GFA" evidence="6">
    <location>
        <begin position="9"/>
        <end position="114"/>
    </location>
</feature>
<evidence type="ECO:0000313" key="8">
    <source>
        <dbReference type="Proteomes" id="UP000199501"/>
    </source>
</evidence>
<dbReference type="RefSeq" id="WP_091453851.1">
    <property type="nucleotide sequence ID" value="NZ_FMZZ01000011.1"/>
</dbReference>
<keyword evidence="4" id="KW-0456">Lyase</keyword>
<dbReference type="STRING" id="1271860.SAMN05216174_11154"/>
<dbReference type="SUPFAM" id="SSF51316">
    <property type="entry name" value="Mss4-like"/>
    <property type="match status" value="1"/>
</dbReference>
<dbReference type="AlphaFoldDB" id="A0A1G6UR89"/>
<dbReference type="EMBL" id="FMZZ01000011">
    <property type="protein sequence ID" value="SDD43783.1"/>
    <property type="molecule type" value="Genomic_DNA"/>
</dbReference>
<dbReference type="GO" id="GO:0046872">
    <property type="term" value="F:metal ion binding"/>
    <property type="evidence" value="ECO:0007669"/>
    <property type="project" value="UniProtKB-KW"/>
</dbReference>
<name>A0A1G6UR89_9PSEU</name>
<sequence>MERADRAILSGGCLCGAVRYQVQPPLGEMFLCHCVDCRRWNGSLCAGTVVLKHQLTLPPGTELTWFTSPNSERRARRGFCPTCGSSLFWIPEEGHLVCVAAGSLDQPSGLRPTRHLFVSQQADYWTYADDLPAHPRHRPDPLAWARPPGTPEAVDNA</sequence>
<dbReference type="InterPro" id="IPR011057">
    <property type="entry name" value="Mss4-like_sf"/>
</dbReference>
<dbReference type="OrthoDB" id="9786619at2"/>
<evidence type="ECO:0000256" key="2">
    <source>
        <dbReference type="ARBA" id="ARBA00022723"/>
    </source>
</evidence>
<reference evidence="8" key="1">
    <citation type="submission" date="2016-10" db="EMBL/GenBank/DDBJ databases">
        <authorList>
            <person name="Varghese N."/>
            <person name="Submissions S."/>
        </authorList>
    </citation>
    <scope>NUCLEOTIDE SEQUENCE [LARGE SCALE GENOMIC DNA]</scope>
    <source>
        <strain evidence="8">IBRC-M 10403</strain>
    </source>
</reference>
<keyword evidence="2" id="KW-0479">Metal-binding</keyword>
<gene>
    <name evidence="7" type="ORF">SAMN05216174_11154</name>
</gene>
<dbReference type="InterPro" id="IPR006913">
    <property type="entry name" value="CENP-V/GFA"/>
</dbReference>
<keyword evidence="8" id="KW-1185">Reference proteome</keyword>
<evidence type="ECO:0000256" key="4">
    <source>
        <dbReference type="ARBA" id="ARBA00023239"/>
    </source>
</evidence>
<evidence type="ECO:0000259" key="6">
    <source>
        <dbReference type="PROSITE" id="PS51891"/>
    </source>
</evidence>
<evidence type="ECO:0000256" key="5">
    <source>
        <dbReference type="SAM" id="MobiDB-lite"/>
    </source>
</evidence>
<feature type="region of interest" description="Disordered" evidence="5">
    <location>
        <begin position="138"/>
        <end position="157"/>
    </location>
</feature>
<dbReference type="PANTHER" id="PTHR33337:SF40">
    <property type="entry name" value="CENP-V_GFA DOMAIN-CONTAINING PROTEIN-RELATED"/>
    <property type="match status" value="1"/>
</dbReference>
<accession>A0A1G6UR89</accession>
<dbReference type="GO" id="GO:0016846">
    <property type="term" value="F:carbon-sulfur lyase activity"/>
    <property type="evidence" value="ECO:0007669"/>
    <property type="project" value="InterPro"/>
</dbReference>
<evidence type="ECO:0000313" key="7">
    <source>
        <dbReference type="EMBL" id="SDD43783.1"/>
    </source>
</evidence>
<keyword evidence="3" id="KW-0862">Zinc</keyword>
<proteinExistence type="inferred from homology"/>
<dbReference type="PANTHER" id="PTHR33337">
    <property type="entry name" value="GFA DOMAIN-CONTAINING PROTEIN"/>
    <property type="match status" value="1"/>
</dbReference>
<evidence type="ECO:0000256" key="1">
    <source>
        <dbReference type="ARBA" id="ARBA00005495"/>
    </source>
</evidence>
<organism evidence="7 8">
    <name type="scientific">Actinokineospora iranica</name>
    <dbReference type="NCBI Taxonomy" id="1271860"/>
    <lineage>
        <taxon>Bacteria</taxon>
        <taxon>Bacillati</taxon>
        <taxon>Actinomycetota</taxon>
        <taxon>Actinomycetes</taxon>
        <taxon>Pseudonocardiales</taxon>
        <taxon>Pseudonocardiaceae</taxon>
        <taxon>Actinokineospora</taxon>
    </lineage>
</organism>